<dbReference type="STRING" id="97972.A0A2V1D2P1"/>
<dbReference type="EMBL" id="KZ805845">
    <property type="protein sequence ID" value="PVH91534.1"/>
    <property type="molecule type" value="Genomic_DNA"/>
</dbReference>
<gene>
    <name evidence="3" type="ORF">DM02DRAFT_338290</name>
</gene>
<sequence>MSSGWNLPPMNTKSISDIAVWIDSVQLPQSSSSDLPIGSHAADDKENIRLGSKRIMQEDVDQTPRPSKPLRDLDSVPQFPPSPTKSGSSVAVSEASEAESHRSGRLSPVKQLQLLEDFEEHPVVFCNFDDTEEGEEPEDVTAMRTAIQQFADGVGILGYNDVDTVLPTLPPIDRIRFKYSWANDVERHYVLGSVPSIPQILNIVETARKYDHGSGVSEDEWNSEVQHPLLKLARNTSRHRQTLDIHNVKTARIEPASLARSALPGRVVDYVVALTPDPAIKQAWRSLRLLPGASIKSWDHTTRARHNPIAINIETKGPMKSWTDGKPQIAIWTDAWMKRIALIRENDGGQWPALPLLIAQGHDWHLLIVSKTDQKMTIWEQVDIGSTRSCFDAMKRLTVLHWLMDWVESVWLLSLPG</sequence>
<dbReference type="Pfam" id="PF20516">
    <property type="entry name" value="PDDEXK_12"/>
    <property type="match status" value="1"/>
</dbReference>
<evidence type="ECO:0000313" key="4">
    <source>
        <dbReference type="Proteomes" id="UP000244855"/>
    </source>
</evidence>
<protein>
    <recommendedName>
        <fullName evidence="2">PD-(D/E)XK nuclease-like domain-containing protein</fullName>
    </recommendedName>
</protein>
<evidence type="ECO:0000259" key="2">
    <source>
        <dbReference type="Pfam" id="PF20516"/>
    </source>
</evidence>
<dbReference type="AlphaFoldDB" id="A0A2V1D2P1"/>
<feature type="domain" description="PD-(D/E)XK nuclease-like" evidence="2">
    <location>
        <begin position="180"/>
        <end position="411"/>
    </location>
</feature>
<dbReference type="OrthoDB" id="4161186at2759"/>
<dbReference type="InterPro" id="IPR046797">
    <property type="entry name" value="PDDEXK_12"/>
</dbReference>
<proteinExistence type="predicted"/>
<feature type="region of interest" description="Disordered" evidence="1">
    <location>
        <begin position="29"/>
        <end position="106"/>
    </location>
</feature>
<name>A0A2V1D2P1_9PLEO</name>
<accession>A0A2V1D2P1</accession>
<dbReference type="Proteomes" id="UP000244855">
    <property type="component" value="Unassembled WGS sequence"/>
</dbReference>
<evidence type="ECO:0000313" key="3">
    <source>
        <dbReference type="EMBL" id="PVH91534.1"/>
    </source>
</evidence>
<keyword evidence="4" id="KW-1185">Reference proteome</keyword>
<evidence type="ECO:0000256" key="1">
    <source>
        <dbReference type="SAM" id="MobiDB-lite"/>
    </source>
</evidence>
<organism evidence="3 4">
    <name type="scientific">Periconia macrospinosa</name>
    <dbReference type="NCBI Taxonomy" id="97972"/>
    <lineage>
        <taxon>Eukaryota</taxon>
        <taxon>Fungi</taxon>
        <taxon>Dikarya</taxon>
        <taxon>Ascomycota</taxon>
        <taxon>Pezizomycotina</taxon>
        <taxon>Dothideomycetes</taxon>
        <taxon>Pleosporomycetidae</taxon>
        <taxon>Pleosporales</taxon>
        <taxon>Massarineae</taxon>
        <taxon>Periconiaceae</taxon>
        <taxon>Periconia</taxon>
    </lineage>
</organism>
<reference evidence="3 4" key="1">
    <citation type="journal article" date="2018" name="Sci. Rep.">
        <title>Comparative genomics provides insights into the lifestyle and reveals functional heterogeneity of dark septate endophytic fungi.</title>
        <authorList>
            <person name="Knapp D.G."/>
            <person name="Nemeth J.B."/>
            <person name="Barry K."/>
            <person name="Hainaut M."/>
            <person name="Henrissat B."/>
            <person name="Johnson J."/>
            <person name="Kuo A."/>
            <person name="Lim J.H.P."/>
            <person name="Lipzen A."/>
            <person name="Nolan M."/>
            <person name="Ohm R.A."/>
            <person name="Tamas L."/>
            <person name="Grigoriev I.V."/>
            <person name="Spatafora J.W."/>
            <person name="Nagy L.G."/>
            <person name="Kovacs G.M."/>
        </authorList>
    </citation>
    <scope>NUCLEOTIDE SEQUENCE [LARGE SCALE GENOMIC DNA]</scope>
    <source>
        <strain evidence="3 4">DSE2036</strain>
    </source>
</reference>